<dbReference type="Proteomes" id="UP000316626">
    <property type="component" value="Unassembled WGS sequence"/>
</dbReference>
<dbReference type="GO" id="GO:0046872">
    <property type="term" value="F:metal ion binding"/>
    <property type="evidence" value="ECO:0007669"/>
    <property type="project" value="UniProtKB-KW"/>
</dbReference>
<gene>
    <name evidence="4" type="ORF">FG384_04355</name>
</gene>
<dbReference type="InterPro" id="IPR011330">
    <property type="entry name" value="Glyco_hydro/deAcase_b/a-brl"/>
</dbReference>
<dbReference type="Gene3D" id="3.20.20.370">
    <property type="entry name" value="Glycoside hydrolase/deacetylase"/>
    <property type="match status" value="1"/>
</dbReference>
<evidence type="ECO:0000259" key="3">
    <source>
        <dbReference type="PROSITE" id="PS51677"/>
    </source>
</evidence>
<dbReference type="PANTHER" id="PTHR10587:SF133">
    <property type="entry name" value="CHITIN DEACETYLASE 1-RELATED"/>
    <property type="match status" value="1"/>
</dbReference>
<dbReference type="EMBL" id="VDGI01000003">
    <property type="protein sequence ID" value="TQR20834.1"/>
    <property type="molecule type" value="Genomic_DNA"/>
</dbReference>
<dbReference type="InterPro" id="IPR050248">
    <property type="entry name" value="Polysacc_deacetylase_ArnD"/>
</dbReference>
<keyword evidence="2" id="KW-0378">Hydrolase</keyword>
<dbReference type="AlphaFoldDB" id="A0A544TTT3"/>
<organism evidence="4 5">
    <name type="scientific">Psychrobacillus vulpis</name>
    <dbReference type="NCBI Taxonomy" id="2325572"/>
    <lineage>
        <taxon>Bacteria</taxon>
        <taxon>Bacillati</taxon>
        <taxon>Bacillota</taxon>
        <taxon>Bacilli</taxon>
        <taxon>Bacillales</taxon>
        <taxon>Bacillaceae</taxon>
        <taxon>Psychrobacillus</taxon>
    </lineage>
</organism>
<feature type="domain" description="NodB homology" evidence="3">
    <location>
        <begin position="235"/>
        <end position="410"/>
    </location>
</feature>
<dbReference type="RefSeq" id="WP_142641369.1">
    <property type="nucleotide sequence ID" value="NZ_VDGI01000003.1"/>
</dbReference>
<keyword evidence="1" id="KW-0479">Metal-binding</keyword>
<name>A0A544TTT3_9BACI</name>
<dbReference type="PROSITE" id="PS51677">
    <property type="entry name" value="NODB"/>
    <property type="match status" value="1"/>
</dbReference>
<evidence type="ECO:0000256" key="2">
    <source>
        <dbReference type="ARBA" id="ARBA00022801"/>
    </source>
</evidence>
<comment type="caution">
    <text evidence="4">The sequence shown here is derived from an EMBL/GenBank/DDBJ whole genome shotgun (WGS) entry which is preliminary data.</text>
</comment>
<dbReference type="GO" id="GO:0016020">
    <property type="term" value="C:membrane"/>
    <property type="evidence" value="ECO:0007669"/>
    <property type="project" value="TreeGrafter"/>
</dbReference>
<sequence>MSVYLGKLLELISIDITSNQSFLRIRLLSEQEIEFLWEIDIETAENLKAVTVFDGLHKYRLSFHSTWDSTQNKYTSFLTKTYLDQSHKVYFSCSEAFVNELHALKYNEETLQKNNFTIIPDSPTATQYLEKNNTTAKRNSLNLLSWKTGTLLLSIVFIFLLSTAFLNQEETTGNAKVKDSTIKKEATLNLAKKDNLVTNADIVDETTSSIDVKDDELMYPFVKLDEIVNYSIPEGKVALTFDDGPSKYTKDITDILKNYQVGGTFFFIGNNVKRYSDSVKYVKSHGYSIGGHSMTHPDLAKIPYHAQENEIIHTNQLIEEITQEEVVLFRPPYGSKNEETIEIMNETNNKIVLWNADTEDWKSQNGDEIFSYIRGSKSSGSIILLHESQIVVDILPEIIEYLKEQELEIVTLY</sequence>
<proteinExistence type="predicted"/>
<evidence type="ECO:0000313" key="5">
    <source>
        <dbReference type="Proteomes" id="UP000316626"/>
    </source>
</evidence>
<dbReference type="GO" id="GO:0016810">
    <property type="term" value="F:hydrolase activity, acting on carbon-nitrogen (but not peptide) bonds"/>
    <property type="evidence" value="ECO:0007669"/>
    <property type="project" value="InterPro"/>
</dbReference>
<dbReference type="PANTHER" id="PTHR10587">
    <property type="entry name" value="GLYCOSYL TRANSFERASE-RELATED"/>
    <property type="match status" value="1"/>
</dbReference>
<dbReference type="InterPro" id="IPR002509">
    <property type="entry name" value="NODB_dom"/>
</dbReference>
<dbReference type="OrthoDB" id="9812065at2"/>
<dbReference type="SUPFAM" id="SSF88713">
    <property type="entry name" value="Glycoside hydrolase/deacetylase"/>
    <property type="match status" value="1"/>
</dbReference>
<evidence type="ECO:0000256" key="1">
    <source>
        <dbReference type="ARBA" id="ARBA00022723"/>
    </source>
</evidence>
<dbReference type="CDD" id="cd10917">
    <property type="entry name" value="CE4_NodB_like_6s_7s"/>
    <property type="match status" value="1"/>
</dbReference>
<accession>A0A544TTT3</accession>
<dbReference type="Pfam" id="PF01522">
    <property type="entry name" value="Polysacc_deac_1"/>
    <property type="match status" value="1"/>
</dbReference>
<keyword evidence="5" id="KW-1185">Reference proteome</keyword>
<evidence type="ECO:0000313" key="4">
    <source>
        <dbReference type="EMBL" id="TQR20834.1"/>
    </source>
</evidence>
<dbReference type="GO" id="GO:0005975">
    <property type="term" value="P:carbohydrate metabolic process"/>
    <property type="evidence" value="ECO:0007669"/>
    <property type="project" value="InterPro"/>
</dbReference>
<reference evidence="4 5" key="1">
    <citation type="submission" date="2019-06" db="EMBL/GenBank/DDBJ databases">
        <title>Psychrobacillus vulpis sp. nov., a new species isolated from feces of a red fox that inhabits in The Tablas de Daimiel Natural Park, Albacete, Spain.</title>
        <authorList>
            <person name="Rodriguez M."/>
            <person name="Reina J.C."/>
            <person name="Bejar V."/>
            <person name="Llamas I."/>
        </authorList>
    </citation>
    <scope>NUCLEOTIDE SEQUENCE [LARGE SCALE GENOMIC DNA]</scope>
    <source>
        <strain evidence="4 5">Z8</strain>
    </source>
</reference>
<protein>
    <submittedName>
        <fullName evidence="4">Polysaccharide deacetylase family protein</fullName>
    </submittedName>
</protein>